<evidence type="ECO:0000313" key="2">
    <source>
        <dbReference type="Proteomes" id="UP000314294"/>
    </source>
</evidence>
<dbReference type="AlphaFoldDB" id="A0A4Z2ENF0"/>
<reference evidence="1 2" key="1">
    <citation type="submission" date="2019-03" db="EMBL/GenBank/DDBJ databases">
        <title>First draft genome of Liparis tanakae, snailfish: a comprehensive survey of snailfish specific genes.</title>
        <authorList>
            <person name="Kim W."/>
            <person name="Song I."/>
            <person name="Jeong J.-H."/>
            <person name="Kim D."/>
            <person name="Kim S."/>
            <person name="Ryu S."/>
            <person name="Song J.Y."/>
            <person name="Lee S.K."/>
        </authorList>
    </citation>
    <scope>NUCLEOTIDE SEQUENCE [LARGE SCALE GENOMIC DNA]</scope>
    <source>
        <tissue evidence="1">Muscle</tissue>
    </source>
</reference>
<sequence length="91" mass="9774">MGSVRSGRRGLRMQVEAYVLCGALTQRGALAKSGGVELRSCLVSVDGKPRHPASNPESLISHTEVKGQAEVSFEDRGCQANVTGLNDFWDK</sequence>
<accession>A0A4Z2ENF0</accession>
<organism evidence="1 2">
    <name type="scientific">Liparis tanakae</name>
    <name type="common">Tanaka's snailfish</name>
    <dbReference type="NCBI Taxonomy" id="230148"/>
    <lineage>
        <taxon>Eukaryota</taxon>
        <taxon>Metazoa</taxon>
        <taxon>Chordata</taxon>
        <taxon>Craniata</taxon>
        <taxon>Vertebrata</taxon>
        <taxon>Euteleostomi</taxon>
        <taxon>Actinopterygii</taxon>
        <taxon>Neopterygii</taxon>
        <taxon>Teleostei</taxon>
        <taxon>Neoteleostei</taxon>
        <taxon>Acanthomorphata</taxon>
        <taxon>Eupercaria</taxon>
        <taxon>Perciformes</taxon>
        <taxon>Cottioidei</taxon>
        <taxon>Cottales</taxon>
        <taxon>Liparidae</taxon>
        <taxon>Liparis</taxon>
    </lineage>
</organism>
<dbReference type="EMBL" id="SRLO01004639">
    <property type="protein sequence ID" value="TNN30308.1"/>
    <property type="molecule type" value="Genomic_DNA"/>
</dbReference>
<gene>
    <name evidence="1" type="ORF">EYF80_059542</name>
</gene>
<comment type="caution">
    <text evidence="1">The sequence shown here is derived from an EMBL/GenBank/DDBJ whole genome shotgun (WGS) entry which is preliminary data.</text>
</comment>
<proteinExistence type="predicted"/>
<name>A0A4Z2ENF0_9TELE</name>
<dbReference type="Proteomes" id="UP000314294">
    <property type="component" value="Unassembled WGS sequence"/>
</dbReference>
<protein>
    <submittedName>
        <fullName evidence="1">Uncharacterized protein</fullName>
    </submittedName>
</protein>
<keyword evidence="2" id="KW-1185">Reference proteome</keyword>
<evidence type="ECO:0000313" key="1">
    <source>
        <dbReference type="EMBL" id="TNN30308.1"/>
    </source>
</evidence>